<comment type="caution">
    <text evidence="2">The sequence shown here is derived from an EMBL/GenBank/DDBJ whole genome shotgun (WGS) entry which is preliminary data.</text>
</comment>
<evidence type="ECO:0000313" key="2">
    <source>
        <dbReference type="EMBL" id="MBB1485937.1"/>
    </source>
</evidence>
<dbReference type="RefSeq" id="WP_182807721.1">
    <property type="nucleotide sequence ID" value="NZ_JACJFM010000004.1"/>
</dbReference>
<keyword evidence="1" id="KW-0732">Signal</keyword>
<sequence>MVFNERFAFMQCLRLVFAFLLSFSGLSAAQGDTPVNISRADALPERGSGAHSAALLDITLTDIEIRKITRNIYFNEASSRKENLLFWNDNENFLSLGIAHFIWYPAGRGKKFSETFPELVRFFRKSGIDVPVWVTHAKGSPWKNRDEFLNSVGSKKYNDLLRLMDSTKELQTRALITRLSYSLDKILKVTENQDDKDFISRQFYRVSSTEMGYYALVDYVNFKGEGIKESETYLNAQGKPEGWGLKQVLENMKGNSTNALREFAESAQFVLNRRVKNSPPEKNEQTWLKGWTKRITSYVIM</sequence>
<gene>
    <name evidence="2" type="ORF">H4O21_04825</name>
</gene>
<dbReference type="AlphaFoldDB" id="A0A839IN81"/>
<dbReference type="EMBL" id="JACJFM010000004">
    <property type="protein sequence ID" value="MBB1485937.1"/>
    <property type="molecule type" value="Genomic_DNA"/>
</dbReference>
<reference evidence="2 3" key="1">
    <citation type="submission" date="2020-08" db="EMBL/GenBank/DDBJ databases">
        <title>Oceanospirillum sp. nov. isolated from marine sediment.</title>
        <authorList>
            <person name="Ji X."/>
        </authorList>
    </citation>
    <scope>NUCLEOTIDE SEQUENCE [LARGE SCALE GENOMIC DNA]</scope>
    <source>
        <strain evidence="2 3">D5</strain>
    </source>
</reference>
<name>A0A839IN81_9GAMM</name>
<evidence type="ECO:0000256" key="1">
    <source>
        <dbReference type="SAM" id="SignalP"/>
    </source>
</evidence>
<accession>A0A839IN81</accession>
<feature type="signal peptide" evidence="1">
    <location>
        <begin position="1"/>
        <end position="28"/>
    </location>
</feature>
<keyword evidence="3" id="KW-1185">Reference proteome</keyword>
<dbReference type="Proteomes" id="UP000565262">
    <property type="component" value="Unassembled WGS sequence"/>
</dbReference>
<proteinExistence type="predicted"/>
<organism evidence="2 3">
    <name type="scientific">Oceanospirillum sediminis</name>
    <dbReference type="NCBI Taxonomy" id="2760088"/>
    <lineage>
        <taxon>Bacteria</taxon>
        <taxon>Pseudomonadati</taxon>
        <taxon>Pseudomonadota</taxon>
        <taxon>Gammaproteobacteria</taxon>
        <taxon>Oceanospirillales</taxon>
        <taxon>Oceanospirillaceae</taxon>
        <taxon>Oceanospirillum</taxon>
    </lineage>
</organism>
<protein>
    <submittedName>
        <fullName evidence="2">Uncharacterized protein</fullName>
    </submittedName>
</protein>
<feature type="chain" id="PRO_5032966351" evidence="1">
    <location>
        <begin position="29"/>
        <end position="301"/>
    </location>
</feature>
<evidence type="ECO:0000313" key="3">
    <source>
        <dbReference type="Proteomes" id="UP000565262"/>
    </source>
</evidence>